<dbReference type="Pfam" id="PF00168">
    <property type="entry name" value="C2"/>
    <property type="match status" value="1"/>
</dbReference>
<dbReference type="InterPro" id="IPR045052">
    <property type="entry name" value="Copine"/>
</dbReference>
<dbReference type="InterPro" id="IPR000008">
    <property type="entry name" value="C2_dom"/>
</dbReference>
<dbReference type="Gene3D" id="2.60.40.150">
    <property type="entry name" value="C2 domain"/>
    <property type="match status" value="1"/>
</dbReference>
<gene>
    <name evidence="2" type="ORF">NDN08_006125</name>
</gene>
<keyword evidence="3" id="KW-1185">Reference proteome</keyword>
<dbReference type="EMBL" id="JAMWBK010000008">
    <property type="protein sequence ID" value="KAJ8902805.1"/>
    <property type="molecule type" value="Genomic_DNA"/>
</dbReference>
<dbReference type="AlphaFoldDB" id="A0AAV8UJS7"/>
<reference evidence="2 3" key="1">
    <citation type="journal article" date="2023" name="Nat. Commun.">
        <title>Origin of minicircular mitochondrial genomes in red algae.</title>
        <authorList>
            <person name="Lee Y."/>
            <person name="Cho C.H."/>
            <person name="Lee Y.M."/>
            <person name="Park S.I."/>
            <person name="Yang J.H."/>
            <person name="West J.A."/>
            <person name="Bhattacharya D."/>
            <person name="Yoon H.S."/>
        </authorList>
    </citation>
    <scope>NUCLEOTIDE SEQUENCE [LARGE SCALE GENOMIC DNA]</scope>
    <source>
        <strain evidence="2 3">CCMP1338</strain>
        <tissue evidence="2">Whole cell</tissue>
    </source>
</reference>
<accession>A0AAV8UJS7</accession>
<proteinExistence type="predicted"/>
<dbReference type="PANTHER" id="PTHR10857:SF106">
    <property type="entry name" value="C2 DOMAIN-CONTAINING PROTEIN"/>
    <property type="match status" value="1"/>
</dbReference>
<organism evidence="2 3">
    <name type="scientific">Rhodosorus marinus</name>
    <dbReference type="NCBI Taxonomy" id="101924"/>
    <lineage>
        <taxon>Eukaryota</taxon>
        <taxon>Rhodophyta</taxon>
        <taxon>Stylonematophyceae</taxon>
        <taxon>Stylonematales</taxon>
        <taxon>Stylonemataceae</taxon>
        <taxon>Rhodosorus</taxon>
    </lineage>
</organism>
<sequence length="287" mass="33179">MMEERHVLEVSVLARGLPKLDLFFRTNPFVVVFKSEGGGGVWKEIGRTETIADEQDPRFVEKFLVSFTRLNIRSIGLRFDFFSRTSKNTDDLSVHYFVGTVQCQLAELVEMRDQGMALRLETKQNRTEPAFGIIQGERFHQLENPRGIIFNAEFGRIFHVAGSRAYYEISRSIGPRRWALVHRSETIRLGKTSKFEHSVLDEQELTAGNHKHLRLEVFTARRFQKNYDSQGSAVFRLEELMSATPGRIFKCVDRLDTRPATSDRQVMLFDANQDGPSPRFNIRLQNF</sequence>
<protein>
    <recommendedName>
        <fullName evidence="1">C2 domain-containing protein</fullName>
    </recommendedName>
</protein>
<dbReference type="InterPro" id="IPR035892">
    <property type="entry name" value="C2_domain_sf"/>
</dbReference>
<name>A0AAV8UJS7_9RHOD</name>
<comment type="caution">
    <text evidence="2">The sequence shown here is derived from an EMBL/GenBank/DDBJ whole genome shotgun (WGS) entry which is preliminary data.</text>
</comment>
<dbReference type="GO" id="GO:0005886">
    <property type="term" value="C:plasma membrane"/>
    <property type="evidence" value="ECO:0007669"/>
    <property type="project" value="TreeGrafter"/>
</dbReference>
<dbReference type="GO" id="GO:0005544">
    <property type="term" value="F:calcium-dependent phospholipid binding"/>
    <property type="evidence" value="ECO:0007669"/>
    <property type="project" value="InterPro"/>
</dbReference>
<dbReference type="Proteomes" id="UP001157974">
    <property type="component" value="Unassembled WGS sequence"/>
</dbReference>
<evidence type="ECO:0000259" key="1">
    <source>
        <dbReference type="PROSITE" id="PS50004"/>
    </source>
</evidence>
<dbReference type="PANTHER" id="PTHR10857">
    <property type="entry name" value="COPINE"/>
    <property type="match status" value="1"/>
</dbReference>
<dbReference type="GO" id="GO:0071277">
    <property type="term" value="P:cellular response to calcium ion"/>
    <property type="evidence" value="ECO:0007669"/>
    <property type="project" value="TreeGrafter"/>
</dbReference>
<feature type="domain" description="C2" evidence="1">
    <location>
        <begin position="1"/>
        <end position="120"/>
    </location>
</feature>
<dbReference type="SUPFAM" id="SSF49562">
    <property type="entry name" value="C2 domain (Calcium/lipid-binding domain, CaLB)"/>
    <property type="match status" value="1"/>
</dbReference>
<dbReference type="PROSITE" id="PS50004">
    <property type="entry name" value="C2"/>
    <property type="match status" value="1"/>
</dbReference>
<evidence type="ECO:0000313" key="3">
    <source>
        <dbReference type="Proteomes" id="UP001157974"/>
    </source>
</evidence>
<evidence type="ECO:0000313" key="2">
    <source>
        <dbReference type="EMBL" id="KAJ8902805.1"/>
    </source>
</evidence>